<dbReference type="SUPFAM" id="SSF48150">
    <property type="entry name" value="DNA-glycosylase"/>
    <property type="match status" value="1"/>
</dbReference>
<evidence type="ECO:0000313" key="2">
    <source>
        <dbReference type="Proteomes" id="UP000199126"/>
    </source>
</evidence>
<dbReference type="EMBL" id="FODV01000024">
    <property type="protein sequence ID" value="SEP23111.1"/>
    <property type="molecule type" value="Genomic_DNA"/>
</dbReference>
<organism evidence="1 2">
    <name type="scientific">Halogranum amylolyticum</name>
    <dbReference type="NCBI Taxonomy" id="660520"/>
    <lineage>
        <taxon>Archaea</taxon>
        <taxon>Methanobacteriati</taxon>
        <taxon>Methanobacteriota</taxon>
        <taxon>Stenosarchaea group</taxon>
        <taxon>Halobacteria</taxon>
        <taxon>Halobacteriales</taxon>
        <taxon>Haloferacaceae</taxon>
    </lineage>
</organism>
<protein>
    <submittedName>
        <fullName evidence="1">Uncharacterized protein</fullName>
    </submittedName>
</protein>
<gene>
    <name evidence="1" type="ORF">SAMN04487948_12424</name>
</gene>
<dbReference type="RefSeq" id="WP_089827607.1">
    <property type="nucleotide sequence ID" value="NZ_FODV01000024.1"/>
</dbReference>
<dbReference type="GO" id="GO:0003824">
    <property type="term" value="F:catalytic activity"/>
    <property type="evidence" value="ECO:0007669"/>
    <property type="project" value="InterPro"/>
</dbReference>
<keyword evidence="2" id="KW-1185">Reference proteome</keyword>
<dbReference type="OrthoDB" id="275650at2157"/>
<dbReference type="GO" id="GO:0006281">
    <property type="term" value="P:DNA repair"/>
    <property type="evidence" value="ECO:0007669"/>
    <property type="project" value="InterPro"/>
</dbReference>
<reference evidence="2" key="1">
    <citation type="submission" date="2016-10" db="EMBL/GenBank/DDBJ databases">
        <authorList>
            <person name="Varghese N."/>
            <person name="Submissions S."/>
        </authorList>
    </citation>
    <scope>NUCLEOTIDE SEQUENCE [LARGE SCALE GENOMIC DNA]</scope>
    <source>
        <strain evidence="2">CGMCC 1.10121</strain>
    </source>
</reference>
<name>A0A1H8W630_9EURY</name>
<dbReference type="PANTHER" id="PTHR21521:SF0">
    <property type="entry name" value="AMUN, ISOFORM A"/>
    <property type="match status" value="1"/>
</dbReference>
<dbReference type="InterPro" id="IPR011257">
    <property type="entry name" value="DNA_glycosylase"/>
</dbReference>
<accession>A0A1H8W630</accession>
<evidence type="ECO:0000313" key="1">
    <source>
        <dbReference type="EMBL" id="SEP23111.1"/>
    </source>
</evidence>
<dbReference type="PANTHER" id="PTHR21521">
    <property type="entry name" value="AMUN, ISOFORM A"/>
    <property type="match status" value="1"/>
</dbReference>
<dbReference type="AlphaFoldDB" id="A0A1H8W630"/>
<dbReference type="Proteomes" id="UP000199126">
    <property type="component" value="Unassembled WGS sequence"/>
</dbReference>
<proteinExistence type="predicted"/>
<sequence>MGIDFPRWVGKFKEQWENKPIEFLDKSGRWREDPDPLFSSISAAIQSRGEISADELLKISQWKLQGKRNDSKIKQNETSEVERRSRIALQASNDTEAIESLTQLSGVGVPVASTVLTVAKPTEFAIIDYRAFRGLAAAKPEIVSPEEYATYAEFLEHFRTYLRKAKTYEYYMTHLREIAEEQALSVREIDMALWAFDKSKT</sequence>